<proteinExistence type="predicted"/>
<dbReference type="InterPro" id="IPR025558">
    <property type="entry name" value="DUF4283"/>
</dbReference>
<keyword evidence="3" id="KW-1185">Reference proteome</keyword>
<sequence>MLSTLQNFDNGGEGVAHPDDDRNTKKVRFKVNGVEEDTSMAVDHEPQPSMTWKEIFLGVHGAASESVRDGPSADNENEFELLEGPVNMSIIDGIPVIDFSGRVKEILFKEMELTIIVKLLGRNIDYNTLHNRILFFWNPTNSIKIMDITNGYFLVKFQDPNDYNRVLSQGPWTVYSQYLTVQPWTKHFSPLQPYPSVVLAWIQLLNLPGYLYKRKIIEAISGLIGKVLVDGIAQRVEYEALPTVCFTCGRYGQVKEMCNSAVSSQNLTGHANKTEKPHADLTTVADSTPVDSIDGEKLISVNREKGPEFEPWMLVEKKASR</sequence>
<gene>
    <name evidence="4" type="primary">LOC107901990</name>
</gene>
<dbReference type="RefSeq" id="XP_040967803.1">
    <property type="nucleotide sequence ID" value="XM_041111869.1"/>
</dbReference>
<dbReference type="GeneID" id="107901990"/>
<dbReference type="PANTHER" id="PTHR31286:SF173">
    <property type="entry name" value="DUF4283 DOMAIN-CONTAINING PROTEIN"/>
    <property type="match status" value="1"/>
</dbReference>
<dbReference type="Pfam" id="PF14111">
    <property type="entry name" value="DUF4283"/>
    <property type="match status" value="1"/>
</dbReference>
<feature type="domain" description="DUF4283" evidence="2">
    <location>
        <begin position="111"/>
        <end position="190"/>
    </location>
</feature>
<organism evidence="3 4">
    <name type="scientific">Gossypium hirsutum</name>
    <name type="common">Upland cotton</name>
    <name type="synonym">Gossypium mexicanum</name>
    <dbReference type="NCBI Taxonomy" id="3635"/>
    <lineage>
        <taxon>Eukaryota</taxon>
        <taxon>Viridiplantae</taxon>
        <taxon>Streptophyta</taxon>
        <taxon>Embryophyta</taxon>
        <taxon>Tracheophyta</taxon>
        <taxon>Spermatophyta</taxon>
        <taxon>Magnoliopsida</taxon>
        <taxon>eudicotyledons</taxon>
        <taxon>Gunneridae</taxon>
        <taxon>Pentapetalae</taxon>
        <taxon>rosids</taxon>
        <taxon>malvids</taxon>
        <taxon>Malvales</taxon>
        <taxon>Malvaceae</taxon>
        <taxon>Malvoideae</taxon>
        <taxon>Gossypium</taxon>
    </lineage>
</organism>
<dbReference type="PANTHER" id="PTHR31286">
    <property type="entry name" value="GLYCINE-RICH CELL WALL STRUCTURAL PROTEIN 1.8-LIKE"/>
    <property type="match status" value="1"/>
</dbReference>
<dbReference type="InterPro" id="IPR040256">
    <property type="entry name" value="At4g02000-like"/>
</dbReference>
<reference evidence="4" key="2">
    <citation type="submission" date="2025-08" db="UniProtKB">
        <authorList>
            <consortium name="RefSeq"/>
        </authorList>
    </citation>
    <scope>IDENTIFICATION</scope>
</reference>
<evidence type="ECO:0000313" key="3">
    <source>
        <dbReference type="Proteomes" id="UP000818029"/>
    </source>
</evidence>
<feature type="region of interest" description="Disordered" evidence="1">
    <location>
        <begin position="1"/>
        <end position="25"/>
    </location>
</feature>
<evidence type="ECO:0000259" key="2">
    <source>
        <dbReference type="Pfam" id="PF14111"/>
    </source>
</evidence>
<reference evidence="3" key="1">
    <citation type="journal article" date="2020" name="Nat. Genet.">
        <title>Genomic diversifications of five Gossypium allopolyploid species and their impact on cotton improvement.</title>
        <authorList>
            <person name="Chen Z.J."/>
            <person name="Sreedasyam A."/>
            <person name="Ando A."/>
            <person name="Song Q."/>
            <person name="De Santiago L.M."/>
            <person name="Hulse-Kemp A.M."/>
            <person name="Ding M."/>
            <person name="Ye W."/>
            <person name="Kirkbride R.C."/>
            <person name="Jenkins J."/>
            <person name="Plott C."/>
            <person name="Lovell J."/>
            <person name="Lin Y.M."/>
            <person name="Vaughn R."/>
            <person name="Liu B."/>
            <person name="Simpson S."/>
            <person name="Scheffler B.E."/>
            <person name="Wen L."/>
            <person name="Saski C.A."/>
            <person name="Grover C.E."/>
            <person name="Hu G."/>
            <person name="Conover J.L."/>
            <person name="Carlson J.W."/>
            <person name="Shu S."/>
            <person name="Boston L.B."/>
            <person name="Williams M."/>
            <person name="Peterson D.G."/>
            <person name="McGee K."/>
            <person name="Jones D.C."/>
            <person name="Wendel J.F."/>
            <person name="Stelly D.M."/>
            <person name="Grimwood J."/>
            <person name="Schmutz J."/>
        </authorList>
    </citation>
    <scope>NUCLEOTIDE SEQUENCE [LARGE SCALE GENOMIC DNA]</scope>
    <source>
        <strain evidence="3">cv. TM-1</strain>
    </source>
</reference>
<evidence type="ECO:0000313" key="4">
    <source>
        <dbReference type="RefSeq" id="XP_040967803.1"/>
    </source>
</evidence>
<accession>A0ABM3BL58</accession>
<evidence type="ECO:0000256" key="1">
    <source>
        <dbReference type="SAM" id="MobiDB-lite"/>
    </source>
</evidence>
<dbReference type="Proteomes" id="UP000818029">
    <property type="component" value="Chromosome A01"/>
</dbReference>
<protein>
    <recommendedName>
        <fullName evidence="2">DUF4283 domain-containing protein</fullName>
    </recommendedName>
</protein>
<name>A0ABM3BL58_GOSHI</name>